<dbReference type="Gramene" id="PNW70987">
    <property type="protein sequence ID" value="PNW70987"/>
    <property type="gene ID" value="CHLRE_17g741650v5"/>
</dbReference>
<sequence>MINALTKAEQDHLSDNDCVVVLQKTKGLLRARLAVVEGMLAPGGRDKKLKRARRMDRQKAGGVVQLRFLQPMPPTGDGELAYFMSHKMTARLQKLDVAKVAMVVFLDKKLAVDGEKGGRYAVDPDHAKELRTYCREAGAVLDCADGYDADAEATEAAAAPPPQSARQRQQKLKARVDPRALQEVDDVLAGKEPRLSSRGRRIVPSEKARQGGP</sequence>
<evidence type="ECO:0000256" key="1">
    <source>
        <dbReference type="SAM" id="MobiDB-lite"/>
    </source>
</evidence>
<organism evidence="2 3">
    <name type="scientific">Chlamydomonas reinhardtii</name>
    <name type="common">Chlamydomonas smithii</name>
    <dbReference type="NCBI Taxonomy" id="3055"/>
    <lineage>
        <taxon>Eukaryota</taxon>
        <taxon>Viridiplantae</taxon>
        <taxon>Chlorophyta</taxon>
        <taxon>core chlorophytes</taxon>
        <taxon>Chlorophyceae</taxon>
        <taxon>CS clade</taxon>
        <taxon>Chlamydomonadales</taxon>
        <taxon>Chlamydomonadaceae</taxon>
        <taxon>Chlamydomonas</taxon>
    </lineage>
</organism>
<feature type="compositionally biased region" description="Basic and acidic residues" evidence="1">
    <location>
        <begin position="203"/>
        <end position="213"/>
    </location>
</feature>
<dbReference type="OrthoDB" id="549416at2759"/>
<keyword evidence="3" id="KW-1185">Reference proteome</keyword>
<dbReference type="RefSeq" id="XP_042915118.1">
    <property type="nucleotide sequence ID" value="XM_043072659.1"/>
</dbReference>
<accession>A0A2K3CRS5</accession>
<feature type="region of interest" description="Disordered" evidence="1">
    <location>
        <begin position="152"/>
        <end position="213"/>
    </location>
</feature>
<evidence type="ECO:0000313" key="2">
    <source>
        <dbReference type="EMBL" id="PNW70987.1"/>
    </source>
</evidence>
<protein>
    <submittedName>
        <fullName evidence="2">Uncharacterized protein</fullName>
    </submittedName>
</protein>
<dbReference type="GeneID" id="66057178"/>
<dbReference type="EMBL" id="CM008978">
    <property type="protein sequence ID" value="PNW70987.1"/>
    <property type="molecule type" value="Genomic_DNA"/>
</dbReference>
<dbReference type="PaxDb" id="3055-EDO97793"/>
<name>A0A2K3CRS5_CHLRE</name>
<dbReference type="KEGG" id="cre:CHLRE_17g741650v5"/>
<proteinExistence type="predicted"/>
<feature type="compositionally biased region" description="Basic and acidic residues" evidence="1">
    <location>
        <begin position="174"/>
        <end position="195"/>
    </location>
</feature>
<dbReference type="AlphaFoldDB" id="A0A2K3CRS5"/>
<dbReference type="Proteomes" id="UP000006906">
    <property type="component" value="Chromosome 17"/>
</dbReference>
<dbReference type="InParanoid" id="A0A2K3CRS5"/>
<evidence type="ECO:0000313" key="3">
    <source>
        <dbReference type="Proteomes" id="UP000006906"/>
    </source>
</evidence>
<gene>
    <name evidence="2" type="ORF">CHLRE_17g741650v5</name>
</gene>
<reference evidence="2 3" key="1">
    <citation type="journal article" date="2007" name="Science">
        <title>The Chlamydomonas genome reveals the evolution of key animal and plant functions.</title>
        <authorList>
            <person name="Merchant S.S."/>
            <person name="Prochnik S.E."/>
            <person name="Vallon O."/>
            <person name="Harris E.H."/>
            <person name="Karpowicz S.J."/>
            <person name="Witman G.B."/>
            <person name="Terry A."/>
            <person name="Salamov A."/>
            <person name="Fritz-Laylin L.K."/>
            <person name="Marechal-Drouard L."/>
            <person name="Marshall W.F."/>
            <person name="Qu L.H."/>
            <person name="Nelson D.R."/>
            <person name="Sanderfoot A.A."/>
            <person name="Spalding M.H."/>
            <person name="Kapitonov V.V."/>
            <person name="Ren Q."/>
            <person name="Ferris P."/>
            <person name="Lindquist E."/>
            <person name="Shapiro H."/>
            <person name="Lucas S.M."/>
            <person name="Grimwood J."/>
            <person name="Schmutz J."/>
            <person name="Cardol P."/>
            <person name="Cerutti H."/>
            <person name="Chanfreau G."/>
            <person name="Chen C.L."/>
            <person name="Cognat V."/>
            <person name="Croft M.T."/>
            <person name="Dent R."/>
            <person name="Dutcher S."/>
            <person name="Fernandez E."/>
            <person name="Fukuzawa H."/>
            <person name="Gonzalez-Ballester D."/>
            <person name="Gonzalez-Halphen D."/>
            <person name="Hallmann A."/>
            <person name="Hanikenne M."/>
            <person name="Hippler M."/>
            <person name="Inwood W."/>
            <person name="Jabbari K."/>
            <person name="Kalanon M."/>
            <person name="Kuras R."/>
            <person name="Lefebvre P.A."/>
            <person name="Lemaire S.D."/>
            <person name="Lobanov A.V."/>
            <person name="Lohr M."/>
            <person name="Manuell A."/>
            <person name="Meier I."/>
            <person name="Mets L."/>
            <person name="Mittag M."/>
            <person name="Mittelmeier T."/>
            <person name="Moroney J.V."/>
            <person name="Moseley J."/>
            <person name="Napoli C."/>
            <person name="Nedelcu A.M."/>
            <person name="Niyogi K."/>
            <person name="Novoselov S.V."/>
            <person name="Paulsen I.T."/>
            <person name="Pazour G."/>
            <person name="Purton S."/>
            <person name="Ral J.P."/>
            <person name="Riano-Pachon D.M."/>
            <person name="Riekhof W."/>
            <person name="Rymarquis L."/>
            <person name="Schroda M."/>
            <person name="Stern D."/>
            <person name="Umen J."/>
            <person name="Willows R."/>
            <person name="Wilson N."/>
            <person name="Zimmer S.L."/>
            <person name="Allmer J."/>
            <person name="Balk J."/>
            <person name="Bisova K."/>
            <person name="Chen C.J."/>
            <person name="Elias M."/>
            <person name="Gendler K."/>
            <person name="Hauser C."/>
            <person name="Lamb M.R."/>
            <person name="Ledford H."/>
            <person name="Long J.C."/>
            <person name="Minagawa J."/>
            <person name="Page M.D."/>
            <person name="Pan J."/>
            <person name="Pootakham W."/>
            <person name="Roje S."/>
            <person name="Rose A."/>
            <person name="Stahlberg E."/>
            <person name="Terauchi A.M."/>
            <person name="Yang P."/>
            <person name="Ball S."/>
            <person name="Bowler C."/>
            <person name="Dieckmann C.L."/>
            <person name="Gladyshev V.N."/>
            <person name="Green P."/>
            <person name="Jorgensen R."/>
            <person name="Mayfield S."/>
            <person name="Mueller-Roeber B."/>
            <person name="Rajamani S."/>
            <person name="Sayre R.T."/>
            <person name="Brokstein P."/>
            <person name="Dubchak I."/>
            <person name="Goodstein D."/>
            <person name="Hornick L."/>
            <person name="Huang Y.W."/>
            <person name="Jhaveri J."/>
            <person name="Luo Y."/>
            <person name="Martinez D."/>
            <person name="Ngau W.C."/>
            <person name="Otillar B."/>
            <person name="Poliakov A."/>
            <person name="Porter A."/>
            <person name="Szajkowski L."/>
            <person name="Werner G."/>
            <person name="Zhou K."/>
            <person name="Grigoriev I.V."/>
            <person name="Rokhsar D.S."/>
            <person name="Grossman A.R."/>
        </authorList>
    </citation>
    <scope>NUCLEOTIDE SEQUENCE [LARGE SCALE GENOMIC DNA]</scope>
    <source>
        <strain evidence="3">CC-503</strain>
    </source>
</reference>